<keyword evidence="5" id="KW-1185">Reference proteome</keyword>
<organism evidence="4 5">
    <name type="scientific">Sneathiella litorea</name>
    <dbReference type="NCBI Taxonomy" id="2606216"/>
    <lineage>
        <taxon>Bacteria</taxon>
        <taxon>Pseudomonadati</taxon>
        <taxon>Pseudomonadota</taxon>
        <taxon>Alphaproteobacteria</taxon>
        <taxon>Sneathiellales</taxon>
        <taxon>Sneathiellaceae</taxon>
        <taxon>Sneathiella</taxon>
    </lineage>
</organism>
<proteinExistence type="predicted"/>
<sequence length="309" mass="34643">MALLFKSNIDRADWWRRELGKYIPDLEVRIWPEIGNPDEIKYALCWKMPHGELAKLKNLKAVYSLGAGVDHLLADPDFPRHLPFSRVVDPNLTGRMTEYVVQHVLNHHRFCHAYDAQQREHVWKEHFAPFASDRKVGILGMGELGGGAAEALSFLKFDVAGWSRSEKKIAGVESFFGDDQLDAFLARTEILVCLLPLTPQTKDILNADLFAKLPKGAGIINAGRGPHLLEEDLIPALESGQLSAATLDVFHVEPMAEDHPFWDHPKIRITPHVASISDPESVAKLVAENIIRTEKGEELRHAVDVTKGY</sequence>
<dbReference type="GO" id="GO:0051287">
    <property type="term" value="F:NAD binding"/>
    <property type="evidence" value="ECO:0007669"/>
    <property type="project" value="InterPro"/>
</dbReference>
<evidence type="ECO:0000313" key="4">
    <source>
        <dbReference type="EMBL" id="MZR29381.1"/>
    </source>
</evidence>
<dbReference type="InterPro" id="IPR036291">
    <property type="entry name" value="NAD(P)-bd_dom_sf"/>
</dbReference>
<gene>
    <name evidence="4" type="ORF">GQE98_01915</name>
</gene>
<name>A0A6L8W324_9PROT</name>
<keyword evidence="2" id="KW-0520">NAD</keyword>
<dbReference type="PANTHER" id="PTHR43333:SF1">
    <property type="entry name" value="D-ISOMER SPECIFIC 2-HYDROXYACID DEHYDROGENASE NAD-BINDING DOMAIN-CONTAINING PROTEIN"/>
    <property type="match status" value="1"/>
</dbReference>
<dbReference type="Gene3D" id="3.40.50.720">
    <property type="entry name" value="NAD(P)-binding Rossmann-like Domain"/>
    <property type="match status" value="2"/>
</dbReference>
<dbReference type="PANTHER" id="PTHR43333">
    <property type="entry name" value="2-HACID_DH_C DOMAIN-CONTAINING PROTEIN"/>
    <property type="match status" value="1"/>
</dbReference>
<evidence type="ECO:0000256" key="1">
    <source>
        <dbReference type="ARBA" id="ARBA00023002"/>
    </source>
</evidence>
<dbReference type="EMBL" id="WTUW01000001">
    <property type="protein sequence ID" value="MZR29381.1"/>
    <property type="molecule type" value="Genomic_DNA"/>
</dbReference>
<feature type="domain" description="D-isomer specific 2-hydroxyacid dehydrogenase NAD-binding" evidence="3">
    <location>
        <begin position="102"/>
        <end position="274"/>
    </location>
</feature>
<evidence type="ECO:0000259" key="3">
    <source>
        <dbReference type="Pfam" id="PF02826"/>
    </source>
</evidence>
<dbReference type="SUPFAM" id="SSF52283">
    <property type="entry name" value="Formate/glycerate dehydrogenase catalytic domain-like"/>
    <property type="match status" value="1"/>
</dbReference>
<keyword evidence="1" id="KW-0560">Oxidoreductase</keyword>
<dbReference type="Proteomes" id="UP000476030">
    <property type="component" value="Unassembled WGS sequence"/>
</dbReference>
<evidence type="ECO:0000313" key="5">
    <source>
        <dbReference type="Proteomes" id="UP000476030"/>
    </source>
</evidence>
<dbReference type="GO" id="GO:0016491">
    <property type="term" value="F:oxidoreductase activity"/>
    <property type="evidence" value="ECO:0007669"/>
    <property type="project" value="UniProtKB-KW"/>
</dbReference>
<comment type="caution">
    <text evidence="4">The sequence shown here is derived from an EMBL/GenBank/DDBJ whole genome shotgun (WGS) entry which is preliminary data.</text>
</comment>
<reference evidence="4 5" key="1">
    <citation type="submission" date="2019-12" db="EMBL/GenBank/DDBJ databases">
        <title>Snethiella sp. nov. sp. isolated from sea sand.</title>
        <authorList>
            <person name="Kim J."/>
            <person name="Jeong S.E."/>
            <person name="Jung H.S."/>
            <person name="Jeon C.O."/>
        </authorList>
    </citation>
    <scope>NUCLEOTIDE SEQUENCE [LARGE SCALE GENOMIC DNA]</scope>
    <source>
        <strain evidence="4 5">DP05</strain>
    </source>
</reference>
<dbReference type="InterPro" id="IPR006140">
    <property type="entry name" value="D-isomer_DH_NAD-bd"/>
</dbReference>
<keyword evidence="4" id="KW-0670">Pyruvate</keyword>
<dbReference type="CDD" id="cd12164">
    <property type="entry name" value="GDH_like_2"/>
    <property type="match status" value="1"/>
</dbReference>
<dbReference type="Pfam" id="PF02826">
    <property type="entry name" value="2-Hacid_dh_C"/>
    <property type="match status" value="1"/>
</dbReference>
<dbReference type="AlphaFoldDB" id="A0A6L8W324"/>
<dbReference type="SUPFAM" id="SSF51735">
    <property type="entry name" value="NAD(P)-binding Rossmann-fold domains"/>
    <property type="match status" value="1"/>
</dbReference>
<evidence type="ECO:0000256" key="2">
    <source>
        <dbReference type="ARBA" id="ARBA00023027"/>
    </source>
</evidence>
<accession>A0A6L8W324</accession>
<protein>
    <submittedName>
        <fullName evidence="4">Glyoxylate/hydroxypyruvate reductase A</fullName>
    </submittedName>
</protein>
<dbReference type="RefSeq" id="WP_161313859.1">
    <property type="nucleotide sequence ID" value="NZ_WTUW01000001.1"/>
</dbReference>